<reference evidence="2 3" key="1">
    <citation type="submission" date="2015-03" db="EMBL/GenBank/DDBJ databases">
        <title>Draft genome of the nematode, Opisthorchis viverrini.</title>
        <authorList>
            <person name="Mitreva M."/>
        </authorList>
    </citation>
    <scope>NUCLEOTIDE SEQUENCE [LARGE SCALE GENOMIC DNA]</scope>
    <source>
        <strain evidence="2">Khon Kaen</strain>
    </source>
</reference>
<dbReference type="InterPro" id="IPR000330">
    <property type="entry name" value="SNF2_N"/>
</dbReference>
<dbReference type="GO" id="GO:0061630">
    <property type="term" value="F:ubiquitin protein ligase activity"/>
    <property type="evidence" value="ECO:0007669"/>
    <property type="project" value="TreeGrafter"/>
</dbReference>
<protein>
    <recommendedName>
        <fullName evidence="1">SNF2 N-terminal domain-containing protein</fullName>
    </recommendedName>
</protein>
<dbReference type="GO" id="GO:0005524">
    <property type="term" value="F:ATP binding"/>
    <property type="evidence" value="ECO:0007669"/>
    <property type="project" value="InterPro"/>
</dbReference>
<dbReference type="InterPro" id="IPR027417">
    <property type="entry name" value="P-loop_NTPase"/>
</dbReference>
<evidence type="ECO:0000313" key="2">
    <source>
        <dbReference type="EMBL" id="OON14223.1"/>
    </source>
</evidence>
<dbReference type="PANTHER" id="PTHR45865">
    <property type="entry name" value="E3 UBIQUITIN-PROTEIN LIGASE SHPRH FAMILY MEMBER"/>
    <property type="match status" value="1"/>
</dbReference>
<dbReference type="Proteomes" id="UP000243686">
    <property type="component" value="Unassembled WGS sequence"/>
</dbReference>
<dbReference type="InterPro" id="IPR038718">
    <property type="entry name" value="SNF2-like_sf"/>
</dbReference>
<dbReference type="GO" id="GO:0000209">
    <property type="term" value="P:protein polyubiquitination"/>
    <property type="evidence" value="ECO:0007669"/>
    <property type="project" value="TreeGrafter"/>
</dbReference>
<evidence type="ECO:0000313" key="3">
    <source>
        <dbReference type="Proteomes" id="UP000243686"/>
    </source>
</evidence>
<accession>A0A1S8WIZ1</accession>
<dbReference type="EMBL" id="KV906797">
    <property type="protein sequence ID" value="OON14223.1"/>
    <property type="molecule type" value="Genomic_DNA"/>
</dbReference>
<dbReference type="Pfam" id="PF00176">
    <property type="entry name" value="SNF2-rel_dom"/>
    <property type="match status" value="1"/>
</dbReference>
<sequence length="65" mass="7224">MVSCPAKVGEGFVCLDEAQMVERVTSKTARMMSRIDAVHRWCITGTPAEKSIDGELRTYAYTTQP</sequence>
<keyword evidence="3" id="KW-1185">Reference proteome</keyword>
<dbReference type="PANTHER" id="PTHR45865:SF1">
    <property type="entry name" value="E3 UBIQUITIN-PROTEIN LIGASE SHPRH"/>
    <property type="match status" value="1"/>
</dbReference>
<gene>
    <name evidence="2" type="ORF">X801_09991</name>
</gene>
<feature type="domain" description="SNF2 N-terminal" evidence="1">
    <location>
        <begin position="11"/>
        <end position="51"/>
    </location>
</feature>
<dbReference type="GO" id="GO:0005634">
    <property type="term" value="C:nucleus"/>
    <property type="evidence" value="ECO:0007669"/>
    <property type="project" value="TreeGrafter"/>
</dbReference>
<proteinExistence type="predicted"/>
<evidence type="ECO:0000259" key="1">
    <source>
        <dbReference type="Pfam" id="PF00176"/>
    </source>
</evidence>
<organism evidence="2 3">
    <name type="scientific">Opisthorchis viverrini</name>
    <name type="common">Southeast Asian liver fluke</name>
    <dbReference type="NCBI Taxonomy" id="6198"/>
    <lineage>
        <taxon>Eukaryota</taxon>
        <taxon>Metazoa</taxon>
        <taxon>Spiralia</taxon>
        <taxon>Lophotrochozoa</taxon>
        <taxon>Platyhelminthes</taxon>
        <taxon>Trematoda</taxon>
        <taxon>Digenea</taxon>
        <taxon>Opisthorchiida</taxon>
        <taxon>Opisthorchiata</taxon>
        <taxon>Opisthorchiidae</taxon>
        <taxon>Opisthorchis</taxon>
    </lineage>
</organism>
<name>A0A1S8WIZ1_OPIVI</name>
<dbReference type="AlphaFoldDB" id="A0A1S8WIZ1"/>
<dbReference type="InterPro" id="IPR052583">
    <property type="entry name" value="ATP-helicase/E3_Ub-Ligase"/>
</dbReference>
<dbReference type="GO" id="GO:0006974">
    <property type="term" value="P:DNA damage response"/>
    <property type="evidence" value="ECO:0007669"/>
    <property type="project" value="TreeGrafter"/>
</dbReference>
<dbReference type="SUPFAM" id="SSF52540">
    <property type="entry name" value="P-loop containing nucleoside triphosphate hydrolases"/>
    <property type="match status" value="1"/>
</dbReference>
<dbReference type="Gene3D" id="3.40.50.10810">
    <property type="entry name" value="Tandem AAA-ATPase domain"/>
    <property type="match status" value="1"/>
</dbReference>